<dbReference type="AlphaFoldDB" id="A0A7S2UID1"/>
<gene>
    <name evidence="2" type="ORF">ASEP1449_LOCUS12101</name>
</gene>
<accession>A0A7S2UID1</accession>
<evidence type="ECO:0000256" key="1">
    <source>
        <dbReference type="SAM" id="SignalP"/>
    </source>
</evidence>
<name>A0A7S2UID1_9STRA</name>
<organism evidence="2">
    <name type="scientific">Attheya septentrionalis</name>
    <dbReference type="NCBI Taxonomy" id="420275"/>
    <lineage>
        <taxon>Eukaryota</taxon>
        <taxon>Sar</taxon>
        <taxon>Stramenopiles</taxon>
        <taxon>Ochrophyta</taxon>
        <taxon>Bacillariophyta</taxon>
        <taxon>Coscinodiscophyceae</taxon>
        <taxon>Chaetocerotophycidae</taxon>
        <taxon>Chaetocerotales</taxon>
        <taxon>Attheyaceae</taxon>
        <taxon>Attheya</taxon>
    </lineage>
</organism>
<feature type="signal peptide" evidence="1">
    <location>
        <begin position="1"/>
        <end position="19"/>
    </location>
</feature>
<sequence>MKASFLSCLALSGLMLSLAEPEQDRSLKVNSCSTFSFVLTSDDTNCDVTKENLDELTHLIQDDLNNIITKMDGDVLFVESIDVTDNDPKTRRLGRRLGYCNLCPRNDPGADRVRHLNSNGLRHSKADRQRQLIDAMAQVLSDPEFLSTVNTDVFESTKFCATGIEFN</sequence>
<keyword evidence="1" id="KW-0732">Signal</keyword>
<proteinExistence type="predicted"/>
<protein>
    <submittedName>
        <fullName evidence="2">Uncharacterized protein</fullName>
    </submittedName>
</protein>
<dbReference type="EMBL" id="HBHQ01018072">
    <property type="protein sequence ID" value="CAD9820268.1"/>
    <property type="molecule type" value="Transcribed_RNA"/>
</dbReference>
<evidence type="ECO:0000313" key="2">
    <source>
        <dbReference type="EMBL" id="CAD9820268.1"/>
    </source>
</evidence>
<reference evidence="2" key="1">
    <citation type="submission" date="2021-01" db="EMBL/GenBank/DDBJ databases">
        <authorList>
            <person name="Corre E."/>
            <person name="Pelletier E."/>
            <person name="Niang G."/>
            <person name="Scheremetjew M."/>
            <person name="Finn R."/>
            <person name="Kale V."/>
            <person name="Holt S."/>
            <person name="Cochrane G."/>
            <person name="Meng A."/>
            <person name="Brown T."/>
            <person name="Cohen L."/>
        </authorList>
    </citation>
    <scope>NUCLEOTIDE SEQUENCE</scope>
    <source>
        <strain evidence="2">CCMP2084</strain>
    </source>
</reference>
<feature type="chain" id="PRO_5031053198" evidence="1">
    <location>
        <begin position="20"/>
        <end position="167"/>
    </location>
</feature>